<dbReference type="Proteomes" id="UP000020467">
    <property type="component" value="Unassembled WGS sequence"/>
</dbReference>
<keyword evidence="2" id="KW-1185">Reference proteome</keyword>
<proteinExistence type="predicted"/>
<reference evidence="1 2" key="1">
    <citation type="submission" date="2014-02" db="EMBL/GenBank/DDBJ databases">
        <title>The genome sequence of Colletotrichum fioriniae PJ7.</title>
        <authorList>
            <person name="Baroncelli R."/>
            <person name="Thon M.R."/>
        </authorList>
    </citation>
    <scope>NUCLEOTIDE SEQUENCE [LARGE SCALE GENOMIC DNA]</scope>
    <source>
        <strain evidence="1 2">PJ7</strain>
    </source>
</reference>
<name>A0A010R7U0_9PEZI</name>
<dbReference type="KEGG" id="cfj:CFIO01_07387"/>
<evidence type="ECO:0000313" key="2">
    <source>
        <dbReference type="Proteomes" id="UP000020467"/>
    </source>
</evidence>
<organism evidence="1 2">
    <name type="scientific">Colletotrichum fioriniae PJ7</name>
    <dbReference type="NCBI Taxonomy" id="1445577"/>
    <lineage>
        <taxon>Eukaryota</taxon>
        <taxon>Fungi</taxon>
        <taxon>Dikarya</taxon>
        <taxon>Ascomycota</taxon>
        <taxon>Pezizomycotina</taxon>
        <taxon>Sordariomycetes</taxon>
        <taxon>Hypocreomycetidae</taxon>
        <taxon>Glomerellales</taxon>
        <taxon>Glomerellaceae</taxon>
        <taxon>Colletotrichum</taxon>
        <taxon>Colletotrichum acutatum species complex</taxon>
    </lineage>
</organism>
<dbReference type="AlphaFoldDB" id="A0A010R7U0"/>
<accession>A0A010R7U0</accession>
<dbReference type="eggNOG" id="ENOG502RM4G">
    <property type="taxonomic scope" value="Eukaryota"/>
</dbReference>
<dbReference type="OrthoDB" id="5386595at2759"/>
<dbReference type="EMBL" id="JARH01001047">
    <property type="protein sequence ID" value="EXF73759.1"/>
    <property type="molecule type" value="Genomic_DNA"/>
</dbReference>
<protein>
    <submittedName>
        <fullName evidence="1">Uncharacterized protein</fullName>
    </submittedName>
</protein>
<evidence type="ECO:0000313" key="1">
    <source>
        <dbReference type="EMBL" id="EXF73759.1"/>
    </source>
</evidence>
<sequence>MQTTESKLGMTGSTEKNGQTFVTKFLAHVALADLPTVVSKELEQPGSSTNRITIGGLLKRFCGRGSVTTAEMEVSDEMLGSMFEGQMRNSDCARDVYGAESFGSWDPVLHDWVEQPDCRAALLFPWKYYSNKEAVFGLRCMKNVVLDVHPINGPFLHKSIEWALVHGIIAIVPDVDVYPVDETTISFNDKQETELIEEGTQILRDWNADKIKEYKIVVLDRKHAMASTPPTIHDGGSVLHLHQLHNCKLIFLTSHRLKTRYLWWTFFSSANIASWRLDSCEGDADRYRLNRGILTTVRY</sequence>
<comment type="caution">
    <text evidence="1">The sequence shown here is derived from an EMBL/GenBank/DDBJ whole genome shotgun (WGS) entry which is preliminary data.</text>
</comment>
<dbReference type="HOGENOM" id="CLU_930687_0_0_1"/>
<gene>
    <name evidence="1" type="ORF">CFIO01_07387</name>
</gene>